<gene>
    <name evidence="2" type="ORF">NLU13_0071</name>
</gene>
<feature type="compositionally biased region" description="Polar residues" evidence="1">
    <location>
        <begin position="32"/>
        <end position="49"/>
    </location>
</feature>
<protein>
    <submittedName>
        <fullName evidence="2">Uncharacterized protein</fullName>
    </submittedName>
</protein>
<evidence type="ECO:0000256" key="1">
    <source>
        <dbReference type="SAM" id="MobiDB-lite"/>
    </source>
</evidence>
<proteinExistence type="predicted"/>
<accession>A0AA39GR50</accession>
<feature type="region of interest" description="Disordered" evidence="1">
    <location>
        <begin position="28"/>
        <end position="53"/>
    </location>
</feature>
<reference evidence="2" key="1">
    <citation type="submission" date="2022-10" db="EMBL/GenBank/DDBJ databases">
        <title>Determination and structural analysis of whole genome sequence of Sarocladium strictum F4-1.</title>
        <authorList>
            <person name="Hu L."/>
            <person name="Jiang Y."/>
        </authorList>
    </citation>
    <scope>NUCLEOTIDE SEQUENCE</scope>
    <source>
        <strain evidence="2">F4-1</strain>
    </source>
</reference>
<organism evidence="2 3">
    <name type="scientific">Sarocladium strictum</name>
    <name type="common">Black bundle disease fungus</name>
    <name type="synonym">Acremonium strictum</name>
    <dbReference type="NCBI Taxonomy" id="5046"/>
    <lineage>
        <taxon>Eukaryota</taxon>
        <taxon>Fungi</taxon>
        <taxon>Dikarya</taxon>
        <taxon>Ascomycota</taxon>
        <taxon>Pezizomycotina</taxon>
        <taxon>Sordariomycetes</taxon>
        <taxon>Hypocreomycetidae</taxon>
        <taxon>Hypocreales</taxon>
        <taxon>Sarocladiaceae</taxon>
        <taxon>Sarocladium</taxon>
    </lineage>
</organism>
<dbReference type="Proteomes" id="UP001175261">
    <property type="component" value="Unassembled WGS sequence"/>
</dbReference>
<evidence type="ECO:0000313" key="2">
    <source>
        <dbReference type="EMBL" id="KAK0390567.1"/>
    </source>
</evidence>
<dbReference type="EMBL" id="JAPDFR010000001">
    <property type="protein sequence ID" value="KAK0390567.1"/>
    <property type="molecule type" value="Genomic_DNA"/>
</dbReference>
<name>A0AA39GR50_SARSR</name>
<keyword evidence="3" id="KW-1185">Reference proteome</keyword>
<comment type="caution">
    <text evidence="2">The sequence shown here is derived from an EMBL/GenBank/DDBJ whole genome shotgun (WGS) entry which is preliminary data.</text>
</comment>
<dbReference type="AlphaFoldDB" id="A0AA39GR50"/>
<sequence>MSINTQSSNPSKLLLSVLSLQPPALASREETLPSSIEQHSSAQLSTAQHRTLDSASAKRPFNFGLEQHTLLSAIMFFKLLPAAPALPAGQEASLPTSAALKARMRSLKSMQPLKKLFRSVLHPRESMKARKAAETAETVEDVNQGWSDAALQRFQASTRFMLQCTRTILENVEDEHIDYSDPKKAPPYWELLNPTGLAALAAFDQHVFDFNHQELREEHSKETPDAARIAQLLDELASHEIDVLRRTDPEAAQILRLTTVCHVAEHELQKAGALDCLKKLNAEDRAFDQASLDFKAASRARELIYLIREQYGEEIDRHFPPRYIPRK</sequence>
<evidence type="ECO:0000313" key="3">
    <source>
        <dbReference type="Proteomes" id="UP001175261"/>
    </source>
</evidence>